<gene>
    <name evidence="4" type="ORF">LYNGBM3L_61140</name>
</gene>
<evidence type="ECO:0000256" key="3">
    <source>
        <dbReference type="SAM" id="Phobius"/>
    </source>
</evidence>
<dbReference type="Proteomes" id="UP000003959">
    <property type="component" value="Unassembled WGS sequence"/>
</dbReference>
<dbReference type="RefSeq" id="WP_008189110.1">
    <property type="nucleotide sequence ID" value="NZ_GL890967.1"/>
</dbReference>
<evidence type="ECO:0008006" key="6">
    <source>
        <dbReference type="Google" id="ProtNLM"/>
    </source>
</evidence>
<keyword evidence="5" id="KW-1185">Reference proteome</keyword>
<feature type="compositionally biased region" description="Basic and acidic residues" evidence="2">
    <location>
        <begin position="229"/>
        <end position="252"/>
    </location>
</feature>
<proteinExistence type="predicted"/>
<evidence type="ECO:0000256" key="2">
    <source>
        <dbReference type="SAM" id="MobiDB-lite"/>
    </source>
</evidence>
<keyword evidence="1" id="KW-0175">Coiled coil</keyword>
<keyword evidence="3" id="KW-0812">Transmembrane</keyword>
<keyword evidence="3" id="KW-0472">Membrane</keyword>
<accession>F4Y0D1</accession>
<dbReference type="AlphaFoldDB" id="F4Y0D1"/>
<dbReference type="HOGENOM" id="CLU_086007_1_0_3"/>
<protein>
    <recommendedName>
        <fullName evidence="6">Pilus assembly protein PilO</fullName>
    </recommendedName>
</protein>
<dbReference type="eggNOG" id="COG3167">
    <property type="taxonomic scope" value="Bacteria"/>
</dbReference>
<evidence type="ECO:0000313" key="5">
    <source>
        <dbReference type="Proteomes" id="UP000003959"/>
    </source>
</evidence>
<evidence type="ECO:0000256" key="1">
    <source>
        <dbReference type="SAM" id="Coils"/>
    </source>
</evidence>
<keyword evidence="3" id="KW-1133">Transmembrane helix</keyword>
<dbReference type="OrthoDB" id="483469at2"/>
<organism evidence="4 5">
    <name type="scientific">Moorena producens 3L</name>
    <dbReference type="NCBI Taxonomy" id="489825"/>
    <lineage>
        <taxon>Bacteria</taxon>
        <taxon>Bacillati</taxon>
        <taxon>Cyanobacteriota</taxon>
        <taxon>Cyanophyceae</taxon>
        <taxon>Coleofasciculales</taxon>
        <taxon>Coleofasciculaceae</taxon>
        <taxon>Moorena</taxon>
    </lineage>
</organism>
<dbReference type="EMBL" id="GL890967">
    <property type="protein sequence ID" value="EGJ29721.1"/>
    <property type="molecule type" value="Genomic_DNA"/>
</dbReference>
<feature type="transmembrane region" description="Helical" evidence="3">
    <location>
        <begin position="35"/>
        <end position="55"/>
    </location>
</feature>
<name>F4Y0D1_9CYAN</name>
<feature type="coiled-coil region" evidence="1">
    <location>
        <begin position="78"/>
        <end position="105"/>
    </location>
</feature>
<feature type="region of interest" description="Disordered" evidence="2">
    <location>
        <begin position="224"/>
        <end position="252"/>
    </location>
</feature>
<reference evidence="5" key="1">
    <citation type="journal article" date="2011" name="Proc. Natl. Acad. Sci. U.S.A.">
        <title>Genomic insights into the physiology and ecology of the marine filamentous cyanobacterium Lyngbya majuscula.</title>
        <authorList>
            <person name="Jones A.C."/>
            <person name="Monroe E.A."/>
            <person name="Podell S."/>
            <person name="Hess W.R."/>
            <person name="Klages S."/>
            <person name="Esquenazi E."/>
            <person name="Niessen S."/>
            <person name="Hoover H."/>
            <person name="Rothmann M."/>
            <person name="Lasken R.S."/>
            <person name="Yates J.R.III."/>
            <person name="Reinhardt R."/>
            <person name="Kube M."/>
            <person name="Burkart M.D."/>
            <person name="Allen E.E."/>
            <person name="Dorrestein P.C."/>
            <person name="Gerwick W.H."/>
            <person name="Gerwick L."/>
        </authorList>
    </citation>
    <scope>NUCLEOTIDE SEQUENCE [LARGE SCALE GENOMIC DNA]</scope>
    <source>
        <strain evidence="5">3L</strain>
    </source>
</reference>
<evidence type="ECO:0000313" key="4">
    <source>
        <dbReference type="EMBL" id="EGJ29721.1"/>
    </source>
</evidence>
<sequence>MTYATDDDFMSVEGQEEEPEYPTAFGITFTPQVSGITFAILGVAAAVYLAMNLMLPAWQEYQTLRNDLSTKQDDLQNPEVLQKKIKQKEDELKQAKQQNRRVLSLFASDKTLDTLLIDLNTFVKNTRGTLLRYEPDSEGINIVNDGSLGTLVDGKLKRRTVNVEIEGSFQQVQSIMRSFERLQSMLLIKDLEAQISEPQTLVLQQGRVVPGPQPKLKTSLTLEALMPARDLDKEQEEKAEEKEDKKQSGKKK</sequence>